<proteinExistence type="predicted"/>
<keyword evidence="1" id="KW-0175">Coiled coil</keyword>
<sequence length="551" mass="66501">MLSIQAILAICFAYNGNTKLSDAFSVFAVERDDDIYCYDYLDEQSRNKYMKEAMNRGSHFATDELYYYKVISKKKYFKKLKYVCYNGKTDYLRHYVETMYCEDNTDEVIKYSLMEFGLGKFTCGKILVNHLKNKKIKCPKIAELFRQYVNELDCESIQYFAEYLAEYLEYEEKYEESLKYHLMIIEKKLCDNSDRADIVENALMNILRICKINNIQSTSFLEYCIKNPHNNKYVTMYAGIYYYKIEKKYKEAFRYLEEYLLLDNEVYYHNTKLFKYMLNICKECNICCREELIVLYTNKLDKIKTKMEKEICINFLASYHKYISKDYIKAINVYLELHDIPYSNIDAESEIISCYANLTTQQIFDCLNKRENSIAIYLFGKYYESLKDNNNALKYYTKGAKLKNEICLERIRDLDMKLYYKIMFFKLNENYTYNLYSYLNYCDEKDVSYIENLYVKHINKSYSKIIGKYLYERFYQKYSLPISKVRNMITSEYICDHMKEHHKNVKECHNRLKELNERITNVTETGFRQYRQIDPYRFSGVYKNVIIISQV</sequence>
<evidence type="ECO:0000256" key="1">
    <source>
        <dbReference type="SAM" id="Coils"/>
    </source>
</evidence>
<protein>
    <recommendedName>
        <fullName evidence="3">Tetratricopeptide repeat protein</fullName>
    </recommendedName>
</protein>
<evidence type="ECO:0008006" key="3">
    <source>
        <dbReference type="Google" id="ProtNLM"/>
    </source>
</evidence>
<reference evidence="2" key="1">
    <citation type="journal article" date="2017" name="Science">
        <title>Giant viruses with an expanded complement of translation system components.</title>
        <authorList>
            <person name="Schulz F."/>
            <person name="Yutin N."/>
            <person name="Ivanova N.N."/>
            <person name="Ortega D.R."/>
            <person name="Lee T.K."/>
            <person name="Vierheilig J."/>
            <person name="Daims H."/>
            <person name="Horn M."/>
            <person name="Wagner M."/>
            <person name="Jensen G.J."/>
            <person name="Kyrpides N.C."/>
            <person name="Koonin E.V."/>
            <person name="Woyke T."/>
        </authorList>
    </citation>
    <scope>NUCLEOTIDE SEQUENCE</scope>
    <source>
        <strain evidence="2">CTV1</strain>
    </source>
</reference>
<evidence type="ECO:0000313" key="2">
    <source>
        <dbReference type="EMBL" id="ARF07995.1"/>
    </source>
</evidence>
<feature type="coiled-coil region" evidence="1">
    <location>
        <begin position="498"/>
        <end position="525"/>
    </location>
</feature>
<name>A0A1V0S8G1_9VIRU</name>
<accession>A0A1V0S8G1</accession>
<organism evidence="2">
    <name type="scientific">Catovirus CTV1</name>
    <dbReference type="NCBI Taxonomy" id="1977631"/>
    <lineage>
        <taxon>Viruses</taxon>
        <taxon>Varidnaviria</taxon>
        <taxon>Bamfordvirae</taxon>
        <taxon>Nucleocytoviricota</taxon>
        <taxon>Megaviricetes</taxon>
        <taxon>Imitervirales</taxon>
        <taxon>Mimiviridae</taxon>
        <taxon>Klosneuvirinae</taxon>
        <taxon>Catovirus</taxon>
    </lineage>
</organism>
<dbReference type="EMBL" id="KY684083">
    <property type="protein sequence ID" value="ARF07995.1"/>
    <property type="molecule type" value="Genomic_DNA"/>
</dbReference>
<gene>
    <name evidence="2" type="ORF">Catovirus_1_45</name>
</gene>